<evidence type="ECO:0000256" key="12">
    <source>
        <dbReference type="ARBA" id="ARBA00023326"/>
    </source>
</evidence>
<organism evidence="19 20">
    <name type="scientific">Piloderma croceum (strain F 1598)</name>
    <dbReference type="NCBI Taxonomy" id="765440"/>
    <lineage>
        <taxon>Eukaryota</taxon>
        <taxon>Fungi</taxon>
        <taxon>Dikarya</taxon>
        <taxon>Basidiomycota</taxon>
        <taxon>Agaricomycotina</taxon>
        <taxon>Agaricomycetes</taxon>
        <taxon>Agaricomycetidae</taxon>
        <taxon>Atheliales</taxon>
        <taxon>Atheliaceae</taxon>
        <taxon>Piloderma</taxon>
    </lineage>
</organism>
<dbReference type="STRING" id="765440.A0A0C3C9X4"/>
<keyword evidence="12" id="KW-0624">Polysaccharide degradation</keyword>
<keyword evidence="10" id="KW-1015">Disulfide bond</keyword>
<evidence type="ECO:0000256" key="17">
    <source>
        <dbReference type="SAM" id="SignalP"/>
    </source>
</evidence>
<evidence type="ECO:0000256" key="14">
    <source>
        <dbReference type="ARBA" id="ARBA00045077"/>
    </source>
</evidence>
<feature type="signal peptide" evidence="17">
    <location>
        <begin position="1"/>
        <end position="21"/>
    </location>
</feature>
<comment type="subcellular location">
    <subcellularLocation>
        <location evidence="2">Secreted</location>
    </subcellularLocation>
</comment>
<dbReference type="PANTHER" id="PTHR33353:SF10">
    <property type="entry name" value="ENDO-BETA-1,4-GLUCANASE D"/>
    <property type="match status" value="1"/>
</dbReference>
<evidence type="ECO:0000256" key="16">
    <source>
        <dbReference type="SAM" id="MobiDB-lite"/>
    </source>
</evidence>
<keyword evidence="3" id="KW-0964">Secreted</keyword>
<dbReference type="Pfam" id="PF03443">
    <property type="entry name" value="AA9"/>
    <property type="match status" value="1"/>
</dbReference>
<dbReference type="EC" id="1.14.99.56" evidence="15"/>
<dbReference type="CDD" id="cd21175">
    <property type="entry name" value="LPMO_AA9"/>
    <property type="match status" value="1"/>
</dbReference>
<gene>
    <name evidence="19" type="ORF">PILCRDRAFT_815758</name>
</gene>
<dbReference type="OrthoDB" id="4849160at2759"/>
<protein>
    <recommendedName>
        <fullName evidence="15">lytic cellulose monooxygenase (C4-dehydrogenating)</fullName>
        <ecNumber evidence="15">1.14.99.56</ecNumber>
    </recommendedName>
</protein>
<keyword evidence="9" id="KW-0503">Monooxygenase</keyword>
<accession>A0A0C3C9X4</accession>
<dbReference type="Gene3D" id="2.70.50.70">
    <property type="match status" value="1"/>
</dbReference>
<keyword evidence="8" id="KW-0186">Copper</keyword>
<dbReference type="EMBL" id="KN832981">
    <property type="protein sequence ID" value="KIM86522.1"/>
    <property type="molecule type" value="Genomic_DNA"/>
</dbReference>
<evidence type="ECO:0000259" key="18">
    <source>
        <dbReference type="Pfam" id="PF03443"/>
    </source>
</evidence>
<keyword evidence="20" id="KW-1185">Reference proteome</keyword>
<dbReference type="Proteomes" id="UP000054166">
    <property type="component" value="Unassembled WGS sequence"/>
</dbReference>
<comment type="catalytic activity">
    <reaction evidence="14">
        <text>[(1-&gt;4)-beta-D-glucosyl]n+m + reduced acceptor + O2 = 4-dehydro-beta-D-glucosyl-[(1-&gt;4)-beta-D-glucosyl]n-1 + [(1-&gt;4)-beta-D-glucosyl]m + acceptor + H2O.</text>
        <dbReference type="EC" id="1.14.99.56"/>
    </reaction>
</comment>
<evidence type="ECO:0000256" key="9">
    <source>
        <dbReference type="ARBA" id="ARBA00023033"/>
    </source>
</evidence>
<dbReference type="HOGENOM" id="CLU_031730_2_2_1"/>
<dbReference type="GO" id="GO:0030245">
    <property type="term" value="P:cellulose catabolic process"/>
    <property type="evidence" value="ECO:0007669"/>
    <property type="project" value="UniProtKB-KW"/>
</dbReference>
<evidence type="ECO:0000256" key="15">
    <source>
        <dbReference type="ARBA" id="ARBA00047174"/>
    </source>
</evidence>
<sequence>MKTITTLFFLQALVFTPYVSAHGYVSVLAVDGTPYKGQEPTEDGQPNVPSVVRRISTIDPVKGASNPFLNCGQNATAASLVAPTNPGSALTFQWEAGGGEGWPHNIGPLMFYLANCGDTTCDQFDATTAKWFKISQVGLESDEVTWYQQNLMDGHVANVTLPSNIAPGNYIIRHEIIALHLANEMGGAEFYPSCSQLNISGSGTGAPTSDELVSFPGAYKDDDPGIYVPAIFNGPISNYTYPGPAVASFAASGTSSSGSSPAGGTSPSTSTSSSKPTGVSSSNSSKSGKCQLQKQNTVALYPRHFSRAMRRLLFGSSF</sequence>
<dbReference type="GO" id="GO:0016787">
    <property type="term" value="F:hydrolase activity"/>
    <property type="evidence" value="ECO:0007669"/>
    <property type="project" value="UniProtKB-KW"/>
</dbReference>
<reference evidence="20" key="2">
    <citation type="submission" date="2015-01" db="EMBL/GenBank/DDBJ databases">
        <title>Evolutionary Origins and Diversification of the Mycorrhizal Mutualists.</title>
        <authorList>
            <consortium name="DOE Joint Genome Institute"/>
            <consortium name="Mycorrhizal Genomics Consortium"/>
            <person name="Kohler A."/>
            <person name="Kuo A."/>
            <person name="Nagy L.G."/>
            <person name="Floudas D."/>
            <person name="Copeland A."/>
            <person name="Barry K.W."/>
            <person name="Cichocki N."/>
            <person name="Veneault-Fourrey C."/>
            <person name="LaButti K."/>
            <person name="Lindquist E.A."/>
            <person name="Lipzen A."/>
            <person name="Lundell T."/>
            <person name="Morin E."/>
            <person name="Murat C."/>
            <person name="Riley R."/>
            <person name="Ohm R."/>
            <person name="Sun H."/>
            <person name="Tunlid A."/>
            <person name="Henrissat B."/>
            <person name="Grigoriev I.V."/>
            <person name="Hibbett D.S."/>
            <person name="Martin F."/>
        </authorList>
    </citation>
    <scope>NUCLEOTIDE SEQUENCE [LARGE SCALE GENOMIC DNA]</scope>
    <source>
        <strain evidence="20">F 1598</strain>
    </source>
</reference>
<evidence type="ECO:0000313" key="20">
    <source>
        <dbReference type="Proteomes" id="UP000054166"/>
    </source>
</evidence>
<keyword evidence="4" id="KW-0479">Metal-binding</keyword>
<keyword evidence="6" id="KW-0136">Cellulose degradation</keyword>
<evidence type="ECO:0000256" key="6">
    <source>
        <dbReference type="ARBA" id="ARBA00023001"/>
    </source>
</evidence>
<evidence type="ECO:0000256" key="8">
    <source>
        <dbReference type="ARBA" id="ARBA00023008"/>
    </source>
</evidence>
<dbReference type="InterPro" id="IPR005103">
    <property type="entry name" value="AA9_LPMO"/>
</dbReference>
<dbReference type="PANTHER" id="PTHR33353">
    <property type="entry name" value="PUTATIVE (AFU_ORTHOLOGUE AFUA_1G12560)-RELATED"/>
    <property type="match status" value="1"/>
</dbReference>
<evidence type="ECO:0000256" key="3">
    <source>
        <dbReference type="ARBA" id="ARBA00022525"/>
    </source>
</evidence>
<keyword evidence="7" id="KW-0560">Oxidoreductase</keyword>
<evidence type="ECO:0000256" key="7">
    <source>
        <dbReference type="ARBA" id="ARBA00023002"/>
    </source>
</evidence>
<evidence type="ECO:0000256" key="1">
    <source>
        <dbReference type="ARBA" id="ARBA00001973"/>
    </source>
</evidence>
<evidence type="ECO:0000256" key="2">
    <source>
        <dbReference type="ARBA" id="ARBA00004613"/>
    </source>
</evidence>
<feature type="domain" description="Auxiliary Activity family 9 catalytic" evidence="18">
    <location>
        <begin position="22"/>
        <end position="229"/>
    </location>
</feature>
<evidence type="ECO:0000256" key="10">
    <source>
        <dbReference type="ARBA" id="ARBA00023157"/>
    </source>
</evidence>
<dbReference type="GO" id="GO:0046872">
    <property type="term" value="F:metal ion binding"/>
    <property type="evidence" value="ECO:0007669"/>
    <property type="project" value="UniProtKB-KW"/>
</dbReference>
<dbReference type="InterPro" id="IPR049892">
    <property type="entry name" value="AA9"/>
</dbReference>
<dbReference type="GO" id="GO:0005576">
    <property type="term" value="C:extracellular region"/>
    <property type="evidence" value="ECO:0007669"/>
    <property type="project" value="UniProtKB-SubCell"/>
</dbReference>
<keyword evidence="19" id="KW-0378">Hydrolase</keyword>
<keyword evidence="11" id="KW-0119">Carbohydrate metabolism</keyword>
<evidence type="ECO:0000256" key="5">
    <source>
        <dbReference type="ARBA" id="ARBA00022729"/>
    </source>
</evidence>
<name>A0A0C3C9X4_PILCF</name>
<feature type="compositionally biased region" description="Low complexity" evidence="16">
    <location>
        <begin position="252"/>
        <end position="289"/>
    </location>
</feature>
<dbReference type="InParanoid" id="A0A0C3C9X4"/>
<feature type="region of interest" description="Disordered" evidence="16">
    <location>
        <begin position="252"/>
        <end position="293"/>
    </location>
</feature>
<evidence type="ECO:0000313" key="19">
    <source>
        <dbReference type="EMBL" id="KIM86522.1"/>
    </source>
</evidence>
<evidence type="ECO:0000256" key="4">
    <source>
        <dbReference type="ARBA" id="ARBA00022723"/>
    </source>
</evidence>
<evidence type="ECO:0000256" key="11">
    <source>
        <dbReference type="ARBA" id="ARBA00023277"/>
    </source>
</evidence>
<dbReference type="GO" id="GO:0004497">
    <property type="term" value="F:monooxygenase activity"/>
    <property type="evidence" value="ECO:0007669"/>
    <property type="project" value="UniProtKB-KW"/>
</dbReference>
<proteinExistence type="inferred from homology"/>
<keyword evidence="5 17" id="KW-0732">Signal</keyword>
<dbReference type="AlphaFoldDB" id="A0A0C3C9X4"/>
<feature type="chain" id="PRO_5002162560" description="lytic cellulose monooxygenase (C4-dehydrogenating)" evidence="17">
    <location>
        <begin position="22"/>
        <end position="318"/>
    </location>
</feature>
<evidence type="ECO:0000256" key="13">
    <source>
        <dbReference type="ARBA" id="ARBA00044502"/>
    </source>
</evidence>
<reference evidence="19 20" key="1">
    <citation type="submission" date="2014-04" db="EMBL/GenBank/DDBJ databases">
        <authorList>
            <consortium name="DOE Joint Genome Institute"/>
            <person name="Kuo A."/>
            <person name="Tarkka M."/>
            <person name="Buscot F."/>
            <person name="Kohler A."/>
            <person name="Nagy L.G."/>
            <person name="Floudas D."/>
            <person name="Copeland A."/>
            <person name="Barry K.W."/>
            <person name="Cichocki N."/>
            <person name="Veneault-Fourrey C."/>
            <person name="LaButti K."/>
            <person name="Lindquist E.A."/>
            <person name="Lipzen A."/>
            <person name="Lundell T."/>
            <person name="Morin E."/>
            <person name="Murat C."/>
            <person name="Sun H."/>
            <person name="Tunlid A."/>
            <person name="Henrissat B."/>
            <person name="Grigoriev I.V."/>
            <person name="Hibbett D.S."/>
            <person name="Martin F."/>
            <person name="Nordberg H.P."/>
            <person name="Cantor M.N."/>
            <person name="Hua S.X."/>
        </authorList>
    </citation>
    <scope>NUCLEOTIDE SEQUENCE [LARGE SCALE GENOMIC DNA]</scope>
    <source>
        <strain evidence="19 20">F 1598</strain>
    </source>
</reference>
<comment type="cofactor">
    <cofactor evidence="1">
        <name>Cu(2+)</name>
        <dbReference type="ChEBI" id="CHEBI:29036"/>
    </cofactor>
</comment>
<comment type="similarity">
    <text evidence="13">Belongs to the polysaccharide monooxygenase AA9 family.</text>
</comment>